<accession>A0A398AY72</accession>
<protein>
    <submittedName>
        <fullName evidence="5">Glucose-1-phosphate adenylyltransferase subunit GlgD</fullName>
        <ecNumber evidence="5">2.7.7.27</ecNumber>
    </submittedName>
</protein>
<dbReference type="SUPFAM" id="SSF53448">
    <property type="entry name" value="Nucleotide-diphospho-sugar transferases"/>
    <property type="match status" value="1"/>
</dbReference>
<dbReference type="GO" id="GO:0005978">
    <property type="term" value="P:glycogen biosynthetic process"/>
    <property type="evidence" value="ECO:0007669"/>
    <property type="project" value="UniProtKB-KW"/>
</dbReference>
<dbReference type="EMBL" id="QWVS01000044">
    <property type="protein sequence ID" value="RID82619.1"/>
    <property type="molecule type" value="Genomic_DNA"/>
</dbReference>
<evidence type="ECO:0000313" key="6">
    <source>
        <dbReference type="Proteomes" id="UP000266016"/>
    </source>
</evidence>
<dbReference type="CDD" id="cd04651">
    <property type="entry name" value="LbH_G1P_AT_C"/>
    <property type="match status" value="1"/>
</dbReference>
<dbReference type="InterPro" id="IPR056818">
    <property type="entry name" value="GlmU/GlgC-like_hexapep"/>
</dbReference>
<dbReference type="Pfam" id="PF24894">
    <property type="entry name" value="Hexapep_GlmU"/>
    <property type="match status" value="1"/>
</dbReference>
<sequence length="368" mass="41463">MGNVLGLINLINEKQYLKELTTHRNIASVPFGGRYRLIDFTMSNFINADISLVAVFPKERYLSLMDHLGSGKEWNLDRRSGGLFILPPIQPHETSMGDMKQFHNHLSFFERANADTVIISPGHHVCKIDYNEILAFHRENQADITVVYKDFYDGAVEKLIYHQCIVDEDGNVTDINLFNVPQAGDHISLETYVISKSLFIDLVKKCAANEEYNFLKDAVKANLHRLNVKGYHFTGELPFIHSIESFHASNMKFLNPQTLKSFFSEEWSVVTKIKHEPPAKYGQASNVKNSLIANGCDIQGTVENSILFRGVKVKKGATVKNSIIMQKGEIEEGAIVENVIADKEVRITKAKKAVGENEPLVIKKAEVI</sequence>
<dbReference type="Gene3D" id="2.160.10.10">
    <property type="entry name" value="Hexapeptide repeat proteins"/>
    <property type="match status" value="1"/>
</dbReference>
<dbReference type="InterPro" id="IPR005835">
    <property type="entry name" value="NTP_transferase_dom"/>
</dbReference>
<dbReference type="Proteomes" id="UP000266016">
    <property type="component" value="Unassembled WGS sequence"/>
</dbReference>
<feature type="domain" description="Nucleotidyl transferase" evidence="3">
    <location>
        <begin position="17"/>
        <end position="149"/>
    </location>
</feature>
<keyword evidence="2" id="KW-0320">Glycogen biosynthesis</keyword>
<keyword evidence="5" id="KW-0548">Nucleotidyltransferase</keyword>
<dbReference type="Gene3D" id="3.90.550.10">
    <property type="entry name" value="Spore Coat Polysaccharide Biosynthesis Protein SpsA, Chain A"/>
    <property type="match status" value="1"/>
</dbReference>
<evidence type="ECO:0000259" key="4">
    <source>
        <dbReference type="Pfam" id="PF24894"/>
    </source>
</evidence>
<dbReference type="NCBIfam" id="TIGR02092">
    <property type="entry name" value="glgD"/>
    <property type="match status" value="1"/>
</dbReference>
<dbReference type="InterPro" id="IPR011831">
    <property type="entry name" value="ADP-Glc_PPase"/>
</dbReference>
<keyword evidence="5" id="KW-0808">Transferase</keyword>
<evidence type="ECO:0000256" key="1">
    <source>
        <dbReference type="ARBA" id="ARBA00010443"/>
    </source>
</evidence>
<proteinExistence type="inferred from homology"/>
<organism evidence="5 6">
    <name type="scientific">Peribacillus asahii</name>
    <dbReference type="NCBI Taxonomy" id="228899"/>
    <lineage>
        <taxon>Bacteria</taxon>
        <taxon>Bacillati</taxon>
        <taxon>Bacillota</taxon>
        <taxon>Bacilli</taxon>
        <taxon>Bacillales</taxon>
        <taxon>Bacillaceae</taxon>
        <taxon>Peribacillus</taxon>
    </lineage>
</organism>
<evidence type="ECO:0000256" key="2">
    <source>
        <dbReference type="ARBA" id="ARBA00023056"/>
    </source>
</evidence>
<dbReference type="PANTHER" id="PTHR43523:SF6">
    <property type="entry name" value="GLYCOGEN BIOSYNTHESIS PROTEIN GLGD"/>
    <property type="match status" value="1"/>
</dbReference>
<dbReference type="InterPro" id="IPR011004">
    <property type="entry name" value="Trimer_LpxA-like_sf"/>
</dbReference>
<feature type="domain" description="Glucose-1-phosphate adenylyltransferase/Bifunctional protein GlmU-like C-terminal hexapeptide" evidence="4">
    <location>
        <begin position="282"/>
        <end position="357"/>
    </location>
</feature>
<dbReference type="CDD" id="cd02508">
    <property type="entry name" value="ADP_Glucose_PP"/>
    <property type="match status" value="1"/>
</dbReference>
<dbReference type="SUPFAM" id="SSF51161">
    <property type="entry name" value="Trimeric LpxA-like enzymes"/>
    <property type="match status" value="1"/>
</dbReference>
<dbReference type="EC" id="2.7.7.27" evidence="5"/>
<dbReference type="AlphaFoldDB" id="A0A398AY72"/>
<name>A0A398AY72_9BACI</name>
<dbReference type="GO" id="GO:0008878">
    <property type="term" value="F:glucose-1-phosphate adenylyltransferase activity"/>
    <property type="evidence" value="ECO:0007669"/>
    <property type="project" value="UniProtKB-EC"/>
</dbReference>
<evidence type="ECO:0000313" key="5">
    <source>
        <dbReference type="EMBL" id="RID82619.1"/>
    </source>
</evidence>
<gene>
    <name evidence="5" type="primary">glgD</name>
    <name evidence="5" type="ORF">D1953_17760</name>
</gene>
<evidence type="ECO:0000259" key="3">
    <source>
        <dbReference type="Pfam" id="PF00483"/>
    </source>
</evidence>
<comment type="caution">
    <text evidence="5">The sequence shown here is derived from an EMBL/GenBank/DDBJ whole genome shotgun (WGS) entry which is preliminary data.</text>
</comment>
<keyword evidence="6" id="KW-1185">Reference proteome</keyword>
<dbReference type="InterPro" id="IPR011832">
    <property type="entry name" value="GlgDAde_trans"/>
</dbReference>
<dbReference type="RefSeq" id="WP_119118505.1">
    <property type="nucleotide sequence ID" value="NZ_QWVS01000044.1"/>
</dbReference>
<reference evidence="5 6" key="1">
    <citation type="submission" date="2018-08" db="EMBL/GenBank/DDBJ databases">
        <title>Bacillus jemisoniae sp. nov., Bacillus chryseoplanitiae sp. nov., Bacillus resnikiae sp. nov., and Bacillus frankliniae sp. nov., isolated from Viking spacecraft and associated surfaces.</title>
        <authorList>
            <person name="Seuylemezian A."/>
            <person name="Vaishampayan P."/>
        </authorList>
    </citation>
    <scope>NUCLEOTIDE SEQUENCE [LARGE SCALE GENOMIC DNA]</scope>
    <source>
        <strain evidence="5 6">MA001</strain>
    </source>
</reference>
<dbReference type="InterPro" id="IPR029044">
    <property type="entry name" value="Nucleotide-diphossugar_trans"/>
</dbReference>
<dbReference type="PANTHER" id="PTHR43523">
    <property type="entry name" value="GLUCOSE-1-PHOSPHATE ADENYLYLTRANSFERASE-RELATED"/>
    <property type="match status" value="1"/>
</dbReference>
<comment type="similarity">
    <text evidence="1">Belongs to the bacterial/plant glucose-1-phosphate adenylyltransferase family.</text>
</comment>
<dbReference type="Pfam" id="PF00483">
    <property type="entry name" value="NTP_transferase"/>
    <property type="match status" value="1"/>
</dbReference>